<reference evidence="1" key="1">
    <citation type="journal article" date="2020" name="Nature">
        <title>Giant virus diversity and host interactions through global metagenomics.</title>
        <authorList>
            <person name="Schulz F."/>
            <person name="Roux S."/>
            <person name="Paez-Espino D."/>
            <person name="Jungbluth S."/>
            <person name="Walsh D.A."/>
            <person name="Denef V.J."/>
            <person name="McMahon K.D."/>
            <person name="Konstantinidis K.T."/>
            <person name="Eloe-Fadrosh E.A."/>
            <person name="Kyrpides N.C."/>
            <person name="Woyke T."/>
        </authorList>
    </citation>
    <scope>NUCLEOTIDE SEQUENCE</scope>
    <source>
        <strain evidence="1">GVMAG-M-3300027804-47</strain>
    </source>
</reference>
<accession>A0A6C0LED0</accession>
<protein>
    <submittedName>
        <fullName evidence="1">Uncharacterized protein</fullName>
    </submittedName>
</protein>
<dbReference type="EMBL" id="MN740485">
    <property type="protein sequence ID" value="QHU29336.1"/>
    <property type="molecule type" value="Genomic_DNA"/>
</dbReference>
<sequence>MATVSMFLFAIFLIFFTTQAMVWVMSFCCKRPDDGDEYINPYRIVPREEHENYKRYERQEYLDSFRK</sequence>
<dbReference type="AlphaFoldDB" id="A0A6C0LED0"/>
<proteinExistence type="predicted"/>
<organism evidence="1">
    <name type="scientific">viral metagenome</name>
    <dbReference type="NCBI Taxonomy" id="1070528"/>
    <lineage>
        <taxon>unclassified sequences</taxon>
        <taxon>metagenomes</taxon>
        <taxon>organismal metagenomes</taxon>
    </lineage>
</organism>
<evidence type="ECO:0000313" key="1">
    <source>
        <dbReference type="EMBL" id="QHU29336.1"/>
    </source>
</evidence>
<name>A0A6C0LED0_9ZZZZ</name>